<accession>A0AAX4KS83</accession>
<dbReference type="AlphaFoldDB" id="A0AAX4KS83"/>
<gene>
    <name evidence="2" type="ORF">V865_007379</name>
</gene>
<keyword evidence="3" id="KW-1185">Reference proteome</keyword>
<evidence type="ECO:0000256" key="1">
    <source>
        <dbReference type="SAM" id="MobiDB-lite"/>
    </source>
</evidence>
<feature type="compositionally biased region" description="Polar residues" evidence="1">
    <location>
        <begin position="324"/>
        <end position="333"/>
    </location>
</feature>
<name>A0AAX4KS83_9TREE</name>
<reference evidence="2 3" key="1">
    <citation type="submission" date="2024-01" db="EMBL/GenBank/DDBJ databases">
        <title>Comparative genomics of Cryptococcus and Kwoniella reveals pathogenesis evolution and contrasting modes of karyotype evolution via chromosome fusion or intercentromeric recombination.</title>
        <authorList>
            <person name="Coelho M.A."/>
            <person name="David-Palma M."/>
            <person name="Shea T."/>
            <person name="Bowers K."/>
            <person name="McGinley-Smith S."/>
            <person name="Mohammad A.W."/>
            <person name="Gnirke A."/>
            <person name="Yurkov A.M."/>
            <person name="Nowrousian M."/>
            <person name="Sun S."/>
            <person name="Cuomo C.A."/>
            <person name="Heitman J."/>
        </authorList>
    </citation>
    <scope>NUCLEOTIDE SEQUENCE [LARGE SCALE GENOMIC DNA]</scope>
    <source>
        <strain evidence="2 3">PYCC6329</strain>
    </source>
</reference>
<feature type="compositionally biased region" description="Basic residues" evidence="1">
    <location>
        <begin position="401"/>
        <end position="412"/>
    </location>
</feature>
<evidence type="ECO:0000313" key="3">
    <source>
        <dbReference type="Proteomes" id="UP001358614"/>
    </source>
</evidence>
<dbReference type="KEGG" id="ker:91106180"/>
<proteinExistence type="predicted"/>
<dbReference type="RefSeq" id="XP_066087224.1">
    <property type="nucleotide sequence ID" value="XM_066231127.1"/>
</dbReference>
<protein>
    <recommendedName>
        <fullName evidence="4">SET domain-containing protein</fullName>
    </recommendedName>
</protein>
<dbReference type="EMBL" id="CP144090">
    <property type="protein sequence ID" value="WWD09257.1"/>
    <property type="molecule type" value="Genomic_DNA"/>
</dbReference>
<dbReference type="Proteomes" id="UP001358614">
    <property type="component" value="Chromosome 2"/>
</dbReference>
<feature type="region of interest" description="Disordered" evidence="1">
    <location>
        <begin position="381"/>
        <end position="475"/>
    </location>
</feature>
<feature type="compositionally biased region" description="Low complexity" evidence="1">
    <location>
        <begin position="434"/>
        <end position="443"/>
    </location>
</feature>
<dbReference type="GeneID" id="91106180"/>
<feature type="region of interest" description="Disordered" evidence="1">
    <location>
        <begin position="1"/>
        <end position="56"/>
    </location>
</feature>
<sequence>MPFRARKSSRTANSASRPPPRSLSPDQDDEEEEQEQARLDDLFSPDSPTLTPTDNGILLTKNEKDTLSVLHQLCAFEHVLMEFFAGLDGLEIAPVRGSKIFKFDRKEMFDNSDTGRQARRNDEIGGLEGIIKRITHSQKFAKDNIIPEDYIDRIRDNFIAALRNPFLHLRESKEVPGQVGLFVKPAEPSSRIDVLTRRGKTPNMDGIRFELFAFPRKIKKPEEHGFLDDLTFDYKHKKPGEKEGKNYVLMGLGMARVINHHCQNKSIEWLFDPNALKFENDCKIGRMSSKLVKLPRRTLRPGMEIFGYYGDEFARLDCICSSTSLHSSTNDKSTGPPGRSTHHYRAGTPMEYPVLRADSMDLNNIHFEGSSRLTPALHFRTTSRCSDSDRDHTLSEERKESLRRKKTKRKKQSTQGQEDDDEVEYVTTVSPGESSTARQTRSSTQKKKKRLQRVNSDEEEDGIPETWGKSSGHQQEEDDIFAIDDGEIIEILDGNATASPTKMEIYDQLTRLGTRLDKHMHRLETHEDRLIAIVSELVDSREKISEDRKEIERCRVKQRMLVDQLRRKDKGKGKQTPQDREASGISVVDMEDMVIDEEGDGSGNKGGCSMCSSVFSACKGFVMAQYGILGDFAL</sequence>
<evidence type="ECO:0000313" key="2">
    <source>
        <dbReference type="EMBL" id="WWD09257.1"/>
    </source>
</evidence>
<evidence type="ECO:0008006" key="4">
    <source>
        <dbReference type="Google" id="ProtNLM"/>
    </source>
</evidence>
<feature type="region of interest" description="Disordered" evidence="1">
    <location>
        <begin position="324"/>
        <end position="346"/>
    </location>
</feature>
<organism evidence="2 3">
    <name type="scientific">Kwoniella europaea PYCC6329</name>
    <dbReference type="NCBI Taxonomy" id="1423913"/>
    <lineage>
        <taxon>Eukaryota</taxon>
        <taxon>Fungi</taxon>
        <taxon>Dikarya</taxon>
        <taxon>Basidiomycota</taxon>
        <taxon>Agaricomycotina</taxon>
        <taxon>Tremellomycetes</taxon>
        <taxon>Tremellales</taxon>
        <taxon>Cryptococcaceae</taxon>
        <taxon>Kwoniella</taxon>
    </lineage>
</organism>
<feature type="compositionally biased region" description="Basic and acidic residues" evidence="1">
    <location>
        <begin position="386"/>
        <end position="400"/>
    </location>
</feature>